<gene>
    <name evidence="9" type="ORF">EubceDRAFT1_0640</name>
</gene>
<feature type="domain" description="HAMP" evidence="8">
    <location>
        <begin position="363"/>
        <end position="415"/>
    </location>
</feature>
<reference evidence="9 10" key="1">
    <citation type="submission" date="2010-08" db="EMBL/GenBank/DDBJ databases">
        <authorList>
            <consortium name="US DOE Joint Genome Institute (JGI-PGF)"/>
            <person name="Lucas S."/>
            <person name="Copeland A."/>
            <person name="Lapidus A."/>
            <person name="Cheng J.-F."/>
            <person name="Bruce D."/>
            <person name="Goodwin L."/>
            <person name="Pitluck S."/>
            <person name="Land M.L."/>
            <person name="Hauser L."/>
            <person name="Chang Y.-J."/>
            <person name="Anderson I.J."/>
            <person name="Johnson E."/>
            <person name="Mulhopadhyay B."/>
            <person name="Kyrpides N."/>
            <person name="Woyke T.J."/>
        </authorList>
    </citation>
    <scope>NUCLEOTIDE SEQUENCE [LARGE SCALE GENOMIC DNA]</scope>
    <source>
        <strain evidence="9 10">6</strain>
    </source>
</reference>
<feature type="transmembrane region" description="Helical" evidence="5">
    <location>
        <begin position="30"/>
        <end position="53"/>
    </location>
</feature>
<dbReference type="InterPro" id="IPR003660">
    <property type="entry name" value="HAMP_dom"/>
</dbReference>
<evidence type="ECO:0000259" key="7">
    <source>
        <dbReference type="PROSITE" id="PS50192"/>
    </source>
</evidence>
<evidence type="ECO:0000256" key="4">
    <source>
        <dbReference type="SAM" id="MobiDB-lite"/>
    </source>
</evidence>
<dbReference type="Pfam" id="PF00015">
    <property type="entry name" value="MCPsignal"/>
    <property type="match status" value="1"/>
</dbReference>
<dbReference type="InterPro" id="IPR051310">
    <property type="entry name" value="MCP_chemotaxis"/>
</dbReference>
<dbReference type="Gene3D" id="1.10.287.950">
    <property type="entry name" value="Methyl-accepting chemotaxis protein"/>
    <property type="match status" value="1"/>
</dbReference>
<name>I5ARQ6_EUBC6</name>
<feature type="compositionally biased region" description="Low complexity" evidence="4">
    <location>
        <begin position="815"/>
        <end position="826"/>
    </location>
</feature>
<dbReference type="Gene3D" id="6.10.340.10">
    <property type="match status" value="1"/>
</dbReference>
<evidence type="ECO:0000256" key="1">
    <source>
        <dbReference type="ARBA" id="ARBA00022500"/>
    </source>
</evidence>
<dbReference type="GO" id="GO:0005886">
    <property type="term" value="C:plasma membrane"/>
    <property type="evidence" value="ECO:0007669"/>
    <property type="project" value="TreeGrafter"/>
</dbReference>
<dbReference type="PROSITE" id="PS50192">
    <property type="entry name" value="T_SNARE"/>
    <property type="match status" value="1"/>
</dbReference>
<dbReference type="GO" id="GO:0007165">
    <property type="term" value="P:signal transduction"/>
    <property type="evidence" value="ECO:0007669"/>
    <property type="project" value="UniProtKB-KW"/>
</dbReference>
<keyword evidence="10" id="KW-1185">Reference proteome</keyword>
<feature type="domain" description="Methyl-accepting transducer" evidence="6">
    <location>
        <begin position="467"/>
        <end position="696"/>
    </location>
</feature>
<organism evidence="9 10">
    <name type="scientific">Eubacterium cellulosolvens (strain ATCC 43171 / JCM 9499 / 6)</name>
    <name type="common">Cillobacterium cellulosolvens</name>
    <dbReference type="NCBI Taxonomy" id="633697"/>
    <lineage>
        <taxon>Bacteria</taxon>
        <taxon>Bacillati</taxon>
        <taxon>Bacillota</taxon>
        <taxon>Clostridia</taxon>
        <taxon>Eubacteriales</taxon>
        <taxon>Eubacteriaceae</taxon>
        <taxon>Eubacterium</taxon>
    </lineage>
</organism>
<dbReference type="SMART" id="SM00283">
    <property type="entry name" value="MA"/>
    <property type="match status" value="1"/>
</dbReference>
<sequence length="842" mass="90451">MSKDKKRGGTGRVPAKQKRKTLRGKITTKLTWGILLVLVVSSTIIGFSVGRMINTQTEKNLKNIARKNAAVVGSVADSFKSVTTPIETSLLEMLAKRDTGARQTPSNVISGIKLTNTRSNQETLMLGNLRSILSSNESIVDAGVYFTKGAFDEKVDDYSIMVVSPKEEPGAVFAMYEEQVQANEALQKALETGEDVYASPVQNEYINGEWTVTSAYPIKNDESVVAVVLIDFKADAFKKVLETDSDYSSMLIDVINPDHTVVYSSIDSSIGTAFDSFFAPDDSARITEILNKGEEFLSQTNSNGFHKVRAFTPVTVSGKTWWAQTSISYSEYMGYLNGLVAVMIGEVLVVVIMLLIFSRVVLKKSLQPLEDVAGAADTLAKGSFDIALNYNQRDEIGVVSDSMKVVIGNLKSIIDNLSRKLTMLADGNFNFSNEEKEIYIGEYRPILESLDAITEKLNATMGDIRSAAEKVDSSSTQVSAGANALATGSTEQASSVEELSSTMADMSVKIRANAEKSMNASELSARAGQAVEKSNEKMTEMSSAMADITTKAEEINKIIQTIDDIAFQTNILALNASIEAARAGAAGKGFAVVAAEVGNLANKSAQAARSTAVLIQDTVEAVQKGGELTRETAESLQSVSDNTEQITNLINEISEASEEQSKGVTQIEDGLRSISEVVQTNSATAEESAAASEELSGQAAMLKELVNRFKLKDVSAPYGAVTSSEEKKTPGNSPKPKKAAKSPASMKSEVKKDGKSAEPMNSELKKAAIPASSVKKTPEKPAGRQDVQENGKYHMYEGADKEFKAQADTKDNRNAISPASQAAIAPKDNNGLAFTPDADDKY</sequence>
<evidence type="ECO:0000256" key="5">
    <source>
        <dbReference type="SAM" id="Phobius"/>
    </source>
</evidence>
<keyword evidence="5" id="KW-0812">Transmembrane</keyword>
<dbReference type="eggNOG" id="COG0840">
    <property type="taxonomic scope" value="Bacteria"/>
</dbReference>
<evidence type="ECO:0000313" key="9">
    <source>
        <dbReference type="EMBL" id="EIM56479.1"/>
    </source>
</evidence>
<dbReference type="PROSITE" id="PS50111">
    <property type="entry name" value="CHEMOTAXIS_TRANSDUC_2"/>
    <property type="match status" value="1"/>
</dbReference>
<dbReference type="GO" id="GO:0004888">
    <property type="term" value="F:transmembrane signaling receptor activity"/>
    <property type="evidence" value="ECO:0007669"/>
    <property type="project" value="TreeGrafter"/>
</dbReference>
<dbReference type="SMART" id="SM00304">
    <property type="entry name" value="HAMP"/>
    <property type="match status" value="1"/>
</dbReference>
<evidence type="ECO:0000313" key="10">
    <source>
        <dbReference type="Proteomes" id="UP000005753"/>
    </source>
</evidence>
<proteinExistence type="inferred from homology"/>
<dbReference type="AlphaFoldDB" id="I5ARQ6"/>
<dbReference type="HOGENOM" id="CLU_000445_107_12_9"/>
<feature type="domain" description="T-SNARE coiled-coil homology" evidence="7">
    <location>
        <begin position="626"/>
        <end position="688"/>
    </location>
</feature>
<feature type="region of interest" description="Disordered" evidence="4">
    <location>
        <begin position="717"/>
        <end position="842"/>
    </location>
</feature>
<reference evidence="9 10" key="2">
    <citation type="submission" date="2012-02" db="EMBL/GenBank/DDBJ databases">
        <title>Improved High-Quality Draft sequence of Eubacterium cellulosolvens 6.</title>
        <authorList>
            <consortium name="US DOE Joint Genome Institute"/>
            <person name="Lucas S."/>
            <person name="Han J."/>
            <person name="Lapidus A."/>
            <person name="Cheng J.-F."/>
            <person name="Goodwin L."/>
            <person name="Pitluck S."/>
            <person name="Peters L."/>
            <person name="Mikhailova N."/>
            <person name="Gu W."/>
            <person name="Detter J.C."/>
            <person name="Han C."/>
            <person name="Tapia R."/>
            <person name="Land M."/>
            <person name="Hauser L."/>
            <person name="Kyrpides N."/>
            <person name="Ivanova N."/>
            <person name="Pagani I."/>
            <person name="Johnson E."/>
            <person name="Mukhopadhyay B."/>
            <person name="Anderson I."/>
            <person name="Woyke T."/>
        </authorList>
    </citation>
    <scope>NUCLEOTIDE SEQUENCE [LARGE SCALE GENOMIC DNA]</scope>
    <source>
        <strain evidence="9 10">6</strain>
    </source>
</reference>
<dbReference type="EMBL" id="CM001487">
    <property type="protein sequence ID" value="EIM56479.1"/>
    <property type="molecule type" value="Genomic_DNA"/>
</dbReference>
<dbReference type="PANTHER" id="PTHR43531:SF11">
    <property type="entry name" value="METHYL-ACCEPTING CHEMOTAXIS PROTEIN 3"/>
    <property type="match status" value="1"/>
</dbReference>
<feature type="region of interest" description="Disordered" evidence="4">
    <location>
        <begin position="1"/>
        <end position="20"/>
    </location>
</feature>
<dbReference type="Proteomes" id="UP000005753">
    <property type="component" value="Chromosome"/>
</dbReference>
<dbReference type="PANTHER" id="PTHR43531">
    <property type="entry name" value="PROTEIN ICFG"/>
    <property type="match status" value="1"/>
</dbReference>
<keyword evidence="3" id="KW-0807">Transducer</keyword>
<protein>
    <submittedName>
        <fullName evidence="9">Methyl-accepting chemotaxis protein</fullName>
    </submittedName>
</protein>
<dbReference type="PROSITE" id="PS50885">
    <property type="entry name" value="HAMP"/>
    <property type="match status" value="1"/>
</dbReference>
<keyword evidence="5" id="KW-1133">Transmembrane helix</keyword>
<dbReference type="InterPro" id="IPR004089">
    <property type="entry name" value="MCPsignal_dom"/>
</dbReference>
<feature type="compositionally biased region" description="Basic and acidic residues" evidence="4">
    <location>
        <begin position="776"/>
        <end position="813"/>
    </location>
</feature>
<dbReference type="SUPFAM" id="SSF58104">
    <property type="entry name" value="Methyl-accepting chemotaxis protein (MCP) signaling domain"/>
    <property type="match status" value="1"/>
</dbReference>
<evidence type="ECO:0000256" key="3">
    <source>
        <dbReference type="PROSITE-ProRule" id="PRU00284"/>
    </source>
</evidence>
<feature type="transmembrane region" description="Helical" evidence="5">
    <location>
        <begin position="335"/>
        <end position="357"/>
    </location>
</feature>
<keyword evidence="5" id="KW-0472">Membrane</keyword>
<dbReference type="InterPro" id="IPR000727">
    <property type="entry name" value="T_SNARE_dom"/>
</dbReference>
<evidence type="ECO:0000259" key="8">
    <source>
        <dbReference type="PROSITE" id="PS50885"/>
    </source>
</evidence>
<accession>I5ARQ6</accession>
<dbReference type="GO" id="GO:0006935">
    <property type="term" value="P:chemotaxis"/>
    <property type="evidence" value="ECO:0007669"/>
    <property type="project" value="UniProtKB-KW"/>
</dbReference>
<dbReference type="STRING" id="633697.EubceDRAFT1_0640"/>
<comment type="similarity">
    <text evidence="2">Belongs to the methyl-accepting chemotaxis (MCP) protein family.</text>
</comment>
<keyword evidence="1" id="KW-0145">Chemotaxis</keyword>
<evidence type="ECO:0000256" key="2">
    <source>
        <dbReference type="ARBA" id="ARBA00029447"/>
    </source>
</evidence>
<dbReference type="CDD" id="cd06225">
    <property type="entry name" value="HAMP"/>
    <property type="match status" value="1"/>
</dbReference>
<evidence type="ECO:0000259" key="6">
    <source>
        <dbReference type="PROSITE" id="PS50111"/>
    </source>
</evidence>
<dbReference type="Gene3D" id="3.30.450.20">
    <property type="entry name" value="PAS domain"/>
    <property type="match status" value="1"/>
</dbReference>